<name>A0A0F4LDB7_9LACO</name>
<dbReference type="GO" id="GO:0016829">
    <property type="term" value="F:lyase activity"/>
    <property type="evidence" value="ECO:0007669"/>
    <property type="project" value="UniProtKB-KW"/>
</dbReference>
<dbReference type="PANTHER" id="PTHR46658">
    <property type="entry name" value="CYS OR MET METABOLISM PYRIDOXAL-PHOSPHATE-DEPENDENT ENZYME"/>
    <property type="match status" value="1"/>
</dbReference>
<dbReference type="InterPro" id="IPR015421">
    <property type="entry name" value="PyrdxlP-dep_Trfase_major"/>
</dbReference>
<protein>
    <submittedName>
        <fullName evidence="1">Cystathionine beta-lyase family protein</fullName>
    </submittedName>
</protein>
<dbReference type="EMBL" id="JXLI01000010">
    <property type="protein sequence ID" value="KJY56837.1"/>
    <property type="molecule type" value="Genomic_DNA"/>
</dbReference>
<reference evidence="1 2" key="1">
    <citation type="submission" date="2015-01" db="EMBL/GenBank/DDBJ databases">
        <title>Comparative genomics of the lactic acid bacteria isolated from the honey bee gut.</title>
        <authorList>
            <person name="Ellegaard K.M."/>
            <person name="Tamarit D."/>
            <person name="Javelind E."/>
            <person name="Olofsson T."/>
            <person name="Andersson S.G."/>
            <person name="Vasquez A."/>
        </authorList>
    </citation>
    <scope>NUCLEOTIDE SEQUENCE [LARGE SCALE GENOMIC DNA]</scope>
    <source>
        <strain evidence="1 2">Hma8</strain>
    </source>
</reference>
<organism evidence="1 2">
    <name type="scientific">Lactobacillus melliventris</name>
    <dbReference type="NCBI Taxonomy" id="1218507"/>
    <lineage>
        <taxon>Bacteria</taxon>
        <taxon>Bacillati</taxon>
        <taxon>Bacillota</taxon>
        <taxon>Bacilli</taxon>
        <taxon>Lactobacillales</taxon>
        <taxon>Lactobacillaceae</taxon>
        <taxon>Lactobacillus</taxon>
    </lineage>
</organism>
<dbReference type="AlphaFoldDB" id="A0A0F4LDB7"/>
<accession>A0A0F4LDB7</accession>
<sequence>MNNWPKELQEIVADIDKKIEPQLAKIEQNILFNQNKVLQAFKDKAVAESDLIGSTGYGSDDSGRDKLDRIYAQIFHTEDALVRSQFVSGTHTLATAMAGNLLPGDELTYLTGMPYDTLQQVIGIAGNGRGSLKAYGVKFSHVDLLPDGSVDFVSARKLLADHQPKMVVIQRSRGYNTRPSFTVSKIKPMIAMIREVSPKSIIFVDNCYGEFSEKHEPTEYGADLMAGSLIKNAGGGLAKIGGYVVGKHELIENTAVRLTAGGIGREEGASLNNNLDYFEGLFISPSVTGNAIKGAIYASALLEKMGLEVSPKWNEDRTDLIQTVIFHNKDKMIRFAKALQENSPINSFVDPIPSNDTGYEDQVIMADGSFVEGASIEFSGDGPIRPPYALYMQGGLTYAHVKIAITNAVNELFFKTNNR</sequence>
<dbReference type="InterPro" id="IPR015424">
    <property type="entry name" value="PyrdxlP-dep_Trfase"/>
</dbReference>
<dbReference type="Pfam" id="PF06838">
    <property type="entry name" value="Met_gamma_lyase"/>
    <property type="match status" value="1"/>
</dbReference>
<dbReference type="HOGENOM" id="CLU_037803_3_0_9"/>
<comment type="caution">
    <text evidence="1">The sequence shown here is derived from an EMBL/GenBank/DDBJ whole genome shotgun (WGS) entry which is preliminary data.</text>
</comment>
<dbReference type="InterPro" id="IPR009651">
    <property type="entry name" value="Met_g_lyase_put"/>
</dbReference>
<dbReference type="PANTHER" id="PTHR46658:SF1">
    <property type="entry name" value="CYS OR MET METABOLISM PYRIDOXAL-PHOSPHATE-DEPENDENT ENZYME"/>
    <property type="match status" value="1"/>
</dbReference>
<keyword evidence="1" id="KW-0456">Lyase</keyword>
<dbReference type="Gene3D" id="3.40.640.10">
    <property type="entry name" value="Type I PLP-dependent aspartate aminotransferase-like (Major domain)"/>
    <property type="match status" value="1"/>
</dbReference>
<proteinExistence type="predicted"/>
<dbReference type="RefSeq" id="WP_046325092.1">
    <property type="nucleotide sequence ID" value="NZ_JBHTMT010000001.1"/>
</dbReference>
<dbReference type="SUPFAM" id="SSF53383">
    <property type="entry name" value="PLP-dependent transferases"/>
    <property type="match status" value="1"/>
</dbReference>
<dbReference type="PATRIC" id="fig|1218507.3.peg.1368"/>
<evidence type="ECO:0000313" key="2">
    <source>
        <dbReference type="Proteomes" id="UP000033531"/>
    </source>
</evidence>
<evidence type="ECO:0000313" key="1">
    <source>
        <dbReference type="EMBL" id="KJY56837.1"/>
    </source>
</evidence>
<dbReference type="Proteomes" id="UP000033531">
    <property type="component" value="Unassembled WGS sequence"/>
</dbReference>
<gene>
    <name evidence="1" type="ORF">JF74_11910</name>
</gene>
<dbReference type="OrthoDB" id="9764766at2"/>
<dbReference type="STRING" id="1218507.JF74_11910"/>
<dbReference type="Gene3D" id="3.90.1150.60">
    <property type="entry name" value="Methioning gamme-lyase, C-terminal domain"/>
    <property type="match status" value="1"/>
</dbReference>